<feature type="coiled-coil region" evidence="1">
    <location>
        <begin position="247"/>
        <end position="281"/>
    </location>
</feature>
<accession>A0A194WYN8</accession>
<keyword evidence="1" id="KW-0175">Coiled coil</keyword>
<dbReference type="GeneID" id="28830041"/>
<dbReference type="RefSeq" id="XP_018067428.1">
    <property type="nucleotide sequence ID" value="XM_018220315.1"/>
</dbReference>
<evidence type="ECO:0000313" key="2">
    <source>
        <dbReference type="EMBL" id="KUJ13073.1"/>
    </source>
</evidence>
<keyword evidence="3" id="KW-1185">Reference proteome</keyword>
<reference evidence="2 3" key="1">
    <citation type="submission" date="2015-10" db="EMBL/GenBank/DDBJ databases">
        <title>Full genome of DAOMC 229536 Phialocephala scopiformis, a fungal endophyte of spruce producing the potent anti-insectan compound rugulosin.</title>
        <authorList>
            <consortium name="DOE Joint Genome Institute"/>
            <person name="Walker A.K."/>
            <person name="Frasz S.L."/>
            <person name="Seifert K.A."/>
            <person name="Miller J.D."/>
            <person name="Mondo S.J."/>
            <person name="Labutti K."/>
            <person name="Lipzen A."/>
            <person name="Dockter R."/>
            <person name="Kennedy M."/>
            <person name="Grigoriev I.V."/>
            <person name="Spatafora J.W."/>
        </authorList>
    </citation>
    <scope>NUCLEOTIDE SEQUENCE [LARGE SCALE GENOMIC DNA]</scope>
    <source>
        <strain evidence="2 3">CBS 120377</strain>
    </source>
</reference>
<sequence length="575" mass="63851">MATSKSYLKISNEVDTLKPQLLSSFNDLNKIDFNSLDAEINSHSDGLLMKHNESLAKEKKANTKSIDCEALGSDAESDDDEALEKAVETAEKLWQSKLAARKEKKLVELFKEAFKKERESVKSFMDVASQILAALDTGIGDCQVDVDISAVDLPTAMPDTNKSSGVSGSEDKVASCVTVQIEVSSDTAVGITAVTPLALTPEDKDTRDDQVEDTNGNITASPVLVELSKQSGAIRIVHHDEAAVQQLASAIADAKKHNLRAEKLENDLTNFKSKVKAAFEEVVSTSVAHKEAVMESKEVLLAKKLKDRYIAEQVMTIPEVLAILPTRDDHGGKGGVVIREILKLHRRMKELDHEYKTLKDKNLDLDALSAALEAVKKENTTAKTAVAKLKRELEEKDPLFQVGVAVRRGFLEAVKRTWVNGDMRVVRGDPDKYLIIAKNDAVHRGNYLADRDLWVGGYLKTKEELADFEYVYHVALNPKGIPFPKFISLYNMWGSMVACYFKTAYTHDKSKDEAFERAYLEIRALWTKYSKGVEAKEAHEKLSACALAAGKFHRMNSILEDTAHKERNRLRPGSN</sequence>
<name>A0A194WYN8_MOLSC</name>
<dbReference type="Proteomes" id="UP000070700">
    <property type="component" value="Unassembled WGS sequence"/>
</dbReference>
<dbReference type="KEGG" id="psco:LY89DRAFT_737969"/>
<gene>
    <name evidence="2" type="ORF">LY89DRAFT_737969</name>
</gene>
<organism evidence="2 3">
    <name type="scientific">Mollisia scopiformis</name>
    <name type="common">Conifer needle endophyte fungus</name>
    <name type="synonym">Phialocephala scopiformis</name>
    <dbReference type="NCBI Taxonomy" id="149040"/>
    <lineage>
        <taxon>Eukaryota</taxon>
        <taxon>Fungi</taxon>
        <taxon>Dikarya</taxon>
        <taxon>Ascomycota</taxon>
        <taxon>Pezizomycotina</taxon>
        <taxon>Leotiomycetes</taxon>
        <taxon>Helotiales</taxon>
        <taxon>Mollisiaceae</taxon>
        <taxon>Mollisia</taxon>
    </lineage>
</organism>
<dbReference type="InParanoid" id="A0A194WYN8"/>
<dbReference type="OrthoDB" id="3564465at2759"/>
<evidence type="ECO:0000256" key="1">
    <source>
        <dbReference type="SAM" id="Coils"/>
    </source>
</evidence>
<dbReference type="EMBL" id="KQ947423">
    <property type="protein sequence ID" value="KUJ13073.1"/>
    <property type="molecule type" value="Genomic_DNA"/>
</dbReference>
<feature type="coiled-coil region" evidence="1">
    <location>
        <begin position="341"/>
        <end position="392"/>
    </location>
</feature>
<evidence type="ECO:0000313" key="3">
    <source>
        <dbReference type="Proteomes" id="UP000070700"/>
    </source>
</evidence>
<dbReference type="AlphaFoldDB" id="A0A194WYN8"/>
<proteinExistence type="predicted"/>
<protein>
    <submittedName>
        <fullName evidence="2">Uncharacterized protein</fullName>
    </submittedName>
</protein>